<dbReference type="AlphaFoldDB" id="A0A5C4NFR3"/>
<reference evidence="5 6" key="1">
    <citation type="submission" date="2019-06" db="EMBL/GenBank/DDBJ databases">
        <authorList>
            <person name="Jiang L."/>
        </authorList>
    </citation>
    <scope>NUCLEOTIDE SEQUENCE [LARGE SCALE GENOMIC DNA]</scope>
    <source>
        <strain evidence="5 6">YIM 48858</strain>
    </source>
</reference>
<evidence type="ECO:0000259" key="4">
    <source>
        <dbReference type="Pfam" id="PF25269"/>
    </source>
</evidence>
<feature type="domain" description="Putative Flp pilus-assembly TadG-like N-terminal" evidence="3">
    <location>
        <begin position="16"/>
        <end position="61"/>
    </location>
</feature>
<evidence type="ECO:0000259" key="3">
    <source>
        <dbReference type="Pfam" id="PF13400"/>
    </source>
</evidence>
<sequence>MKRPSGLRCFLRSEDGGMTFLGLFMTVTLMVMAGLAIDTSRLQARAVQMQAAADSAAFAAMLARGFASERVSTAAAVSSAQANMPPSRFGRALAASDVVWGNWDPETQTFTPQAGASGAVRVTVRQSESSLNAVSTSFLTLVGLESFDATRVAVVMGENKACLIEGFVSNVSVDITSNNEFLPGFCMHSNGVIDIGSNGFFPRRASGCGSVRITAPRLSNIGYQSGNECLPEALGADQYALPLLTRLPEIIQSLRKGEAKFINPAITTNRTPTSLPSRQITKALDSGVYTYFGCSSNQTLDIGKNGALKLRNVVIVTDCQISLGSGTSVESSILATTNTQADSVNASNGARIGEYTPSDVCAPGGGSQVLTMGGIKFASDMGIYGGQFITLKDVNFTANGNGVRGISIVSAGEISGTANMVMASCGGRGMELNISVPYARLVL</sequence>
<dbReference type="EMBL" id="VDFV01000005">
    <property type="protein sequence ID" value="TNC72972.1"/>
    <property type="molecule type" value="Genomic_DNA"/>
</dbReference>
<evidence type="ECO:0000313" key="5">
    <source>
        <dbReference type="EMBL" id="TNC72972.1"/>
    </source>
</evidence>
<feature type="domain" description="DUF7867" evidence="4">
    <location>
        <begin position="166"/>
        <end position="426"/>
    </location>
</feature>
<keyword evidence="1" id="KW-0472">Membrane</keyword>
<dbReference type="Proteomes" id="UP000305709">
    <property type="component" value="Unassembled WGS sequence"/>
</dbReference>
<protein>
    <recommendedName>
        <fullName evidence="7">Flp pilus-assembly TadG-like N-terminal domain-containing protein</fullName>
    </recommendedName>
</protein>
<evidence type="ECO:0008006" key="7">
    <source>
        <dbReference type="Google" id="ProtNLM"/>
    </source>
</evidence>
<evidence type="ECO:0000313" key="6">
    <source>
        <dbReference type="Proteomes" id="UP000305709"/>
    </source>
</evidence>
<keyword evidence="1" id="KW-1133">Transmembrane helix</keyword>
<accession>A0A5C4NFR3</accession>
<dbReference type="RefSeq" id="WP_139080851.1">
    <property type="nucleotide sequence ID" value="NZ_VDFV01000005.1"/>
</dbReference>
<name>A0A5C4NFR3_9RHOB</name>
<comment type="caution">
    <text evidence="5">The sequence shown here is derived from an EMBL/GenBank/DDBJ whole genome shotgun (WGS) entry which is preliminary data.</text>
</comment>
<dbReference type="InterPro" id="IPR028087">
    <property type="entry name" value="Tad_N"/>
</dbReference>
<evidence type="ECO:0000259" key="2">
    <source>
        <dbReference type="Pfam" id="PF09977"/>
    </source>
</evidence>
<dbReference type="InterPro" id="IPR018705">
    <property type="entry name" value="DUF2134_membrane"/>
</dbReference>
<dbReference type="Pfam" id="PF09977">
    <property type="entry name" value="Tad_C"/>
    <property type="match status" value="1"/>
</dbReference>
<dbReference type="Pfam" id="PF25269">
    <property type="entry name" value="DUF7867"/>
    <property type="match status" value="1"/>
</dbReference>
<dbReference type="InterPro" id="IPR057189">
    <property type="entry name" value="DUF7867"/>
</dbReference>
<organism evidence="5 6">
    <name type="scientific">Rubellimicrobium roseum</name>
    <dbReference type="NCBI Taxonomy" id="687525"/>
    <lineage>
        <taxon>Bacteria</taxon>
        <taxon>Pseudomonadati</taxon>
        <taxon>Pseudomonadota</taxon>
        <taxon>Alphaproteobacteria</taxon>
        <taxon>Rhodobacterales</taxon>
        <taxon>Roseobacteraceae</taxon>
        <taxon>Rubellimicrobium</taxon>
    </lineage>
</organism>
<keyword evidence="1" id="KW-0812">Transmembrane</keyword>
<dbReference type="OrthoDB" id="7863619at2"/>
<dbReference type="Pfam" id="PF13400">
    <property type="entry name" value="Tad"/>
    <property type="match status" value="1"/>
</dbReference>
<proteinExistence type="predicted"/>
<feature type="domain" description="DUF2134" evidence="2">
    <location>
        <begin position="67"/>
        <end position="150"/>
    </location>
</feature>
<gene>
    <name evidence="5" type="ORF">FHG71_06635</name>
</gene>
<evidence type="ECO:0000256" key="1">
    <source>
        <dbReference type="SAM" id="Phobius"/>
    </source>
</evidence>
<keyword evidence="6" id="KW-1185">Reference proteome</keyword>
<feature type="transmembrane region" description="Helical" evidence="1">
    <location>
        <begin position="20"/>
        <end position="37"/>
    </location>
</feature>